<evidence type="ECO:0000313" key="9">
    <source>
        <dbReference type="EMBL" id="DAF63236.1"/>
    </source>
</evidence>
<evidence type="ECO:0000256" key="5">
    <source>
        <dbReference type="ARBA" id="ARBA00022695"/>
    </source>
</evidence>
<accession>A0A8S5TIU1</accession>
<name>A0A8S5TIU1_9CAUD</name>
<dbReference type="Gene3D" id="2.40.270.10">
    <property type="entry name" value="DNA-directed RNA polymerase, subunit 2, domain 6"/>
    <property type="match status" value="1"/>
</dbReference>
<protein>
    <recommendedName>
        <fullName evidence="2">DNA-directed RNA polymerase</fullName>
        <ecNumber evidence="2">2.7.7.6</ecNumber>
    </recommendedName>
</protein>
<organism evidence="9">
    <name type="scientific">Myoviridae sp. ctXXl13</name>
    <dbReference type="NCBI Taxonomy" id="2827691"/>
    <lineage>
        <taxon>Viruses</taxon>
        <taxon>Duplodnaviria</taxon>
        <taxon>Heunggongvirae</taxon>
        <taxon>Uroviricota</taxon>
        <taxon>Caudoviricetes</taxon>
    </lineage>
</organism>
<evidence type="ECO:0000259" key="8">
    <source>
        <dbReference type="Pfam" id="PF00562"/>
    </source>
</evidence>
<evidence type="ECO:0000256" key="4">
    <source>
        <dbReference type="ARBA" id="ARBA00022679"/>
    </source>
</evidence>
<sequence>MDNKKGNLKQKLLQVNKDILENSTEDNDKRLSLMGRDVLTHPGYNNSMRTTMFNSHTAQFLTLSNPDFPKTFFGAENVVGENSDSYYKTKSNVEVYRKVVKFEKLFNELGTNPVVYQLFTYDRDNDTYSVVNRYPVEDLSEMFGYEYDCTEMDKYNEGDIINKDTVLYKTKSYDENCNYRYGKNANIMYTLSPITYEDAAGIREGFIKEFGNVEVFTYRVSINNNDFLLNMFGDKNNYKTLADIGSKVDGVVLASRRKFNKQLLFDFRTDNLSKILEGDEVYHGSGVILDYTIYYNNTEIEENTFNKDLLKYYNYQNKYWEKIRKTCKEIIESGSKYTKDIDYLYKQAKDMLNTESKWKEGDTSFNNIVLDIVIMNEVSVELGQKFTPRYGNKTVVGKIIPDEQMPYYYDEDGNKVHADMYFNLLAIINRTTAYPLIELCNNWMATKCERYLRTLDKLKEKEKVLFTFLKDFDEDYGKESEEIYKSLSKKEKEAYMEEITHGNGILLRDLPFQEKIPIFYRLLNIYKKYDWLNDDIVYKYKWGREIPILNRYRISKMYVLKLKQTSKKGFSARNMGAVNSKGLPERSYKSKAHLDKYSSTAIRFGEYETIVFSIGQESDEIAIFNALYRTSVKGRKDLAKMLLNPDNMESILDDTYISRTSEIFNVLLKSLGYGIEFFEEDNELSYHNANNINEYIVDDKALMVSDFDGFMINRIDEISSKILSEHNEVIDKNELIDTVRDVLTSQSYLIGTKDPDEIERLINLYFN</sequence>
<dbReference type="GO" id="GO:0003899">
    <property type="term" value="F:DNA-directed RNA polymerase activity"/>
    <property type="evidence" value="ECO:0007669"/>
    <property type="project" value="UniProtKB-EC"/>
</dbReference>
<evidence type="ECO:0000256" key="2">
    <source>
        <dbReference type="ARBA" id="ARBA00012418"/>
    </source>
</evidence>
<dbReference type="GO" id="GO:0006351">
    <property type="term" value="P:DNA-templated transcription"/>
    <property type="evidence" value="ECO:0007669"/>
    <property type="project" value="InterPro"/>
</dbReference>
<evidence type="ECO:0000256" key="1">
    <source>
        <dbReference type="ARBA" id="ARBA00006835"/>
    </source>
</evidence>
<evidence type="ECO:0000256" key="3">
    <source>
        <dbReference type="ARBA" id="ARBA00022478"/>
    </source>
</evidence>
<keyword evidence="3 9" id="KW-0240">DNA-directed RNA polymerase</keyword>
<feature type="domain" description="DNA-directed RNA polymerase subunit 2 hybrid-binding" evidence="8">
    <location>
        <begin position="325"/>
        <end position="579"/>
    </location>
</feature>
<dbReference type="GO" id="GO:0003677">
    <property type="term" value="F:DNA binding"/>
    <property type="evidence" value="ECO:0007669"/>
    <property type="project" value="InterPro"/>
</dbReference>
<evidence type="ECO:0000256" key="7">
    <source>
        <dbReference type="ARBA" id="ARBA00048552"/>
    </source>
</evidence>
<proteinExistence type="inferred from homology"/>
<keyword evidence="6" id="KW-0804">Transcription</keyword>
<dbReference type="SUPFAM" id="SSF64484">
    <property type="entry name" value="beta and beta-prime subunits of DNA dependent RNA-polymerase"/>
    <property type="match status" value="1"/>
</dbReference>
<dbReference type="Pfam" id="PF00562">
    <property type="entry name" value="RNA_pol_Rpb2_6"/>
    <property type="match status" value="1"/>
</dbReference>
<dbReference type="GO" id="GO:0000428">
    <property type="term" value="C:DNA-directed RNA polymerase complex"/>
    <property type="evidence" value="ECO:0007669"/>
    <property type="project" value="UniProtKB-KW"/>
</dbReference>
<comment type="catalytic activity">
    <reaction evidence="7">
        <text>RNA(n) + a ribonucleoside 5'-triphosphate = RNA(n+1) + diphosphate</text>
        <dbReference type="Rhea" id="RHEA:21248"/>
        <dbReference type="Rhea" id="RHEA-COMP:14527"/>
        <dbReference type="Rhea" id="RHEA-COMP:17342"/>
        <dbReference type="ChEBI" id="CHEBI:33019"/>
        <dbReference type="ChEBI" id="CHEBI:61557"/>
        <dbReference type="ChEBI" id="CHEBI:140395"/>
        <dbReference type="EC" id="2.7.7.6"/>
    </reaction>
</comment>
<comment type="similarity">
    <text evidence="1">Belongs to the RNA polymerase beta chain family.</text>
</comment>
<evidence type="ECO:0000256" key="6">
    <source>
        <dbReference type="ARBA" id="ARBA00023163"/>
    </source>
</evidence>
<dbReference type="EC" id="2.7.7.6" evidence="2"/>
<reference evidence="9" key="1">
    <citation type="journal article" date="2021" name="Proc. Natl. Acad. Sci. U.S.A.">
        <title>A Catalog of Tens of Thousands of Viruses from Human Metagenomes Reveals Hidden Associations with Chronic Diseases.</title>
        <authorList>
            <person name="Tisza M.J."/>
            <person name="Buck C.B."/>
        </authorList>
    </citation>
    <scope>NUCLEOTIDE SEQUENCE</scope>
    <source>
        <strain evidence="9">CtXXl13</strain>
    </source>
</reference>
<dbReference type="InterPro" id="IPR007120">
    <property type="entry name" value="DNA-dir_RNAP_su2_dom"/>
</dbReference>
<keyword evidence="4" id="KW-0808">Transferase</keyword>
<dbReference type="EMBL" id="BK032836">
    <property type="protein sequence ID" value="DAF63236.1"/>
    <property type="molecule type" value="Genomic_DNA"/>
</dbReference>
<dbReference type="InterPro" id="IPR037033">
    <property type="entry name" value="DNA-dir_RNAP_su2_hyb_sf"/>
</dbReference>
<keyword evidence="5" id="KW-0548">Nucleotidyltransferase</keyword>